<dbReference type="SFLD" id="SFLDG01144">
    <property type="entry name" value="C2.B.4:_PGP_Like"/>
    <property type="match status" value="1"/>
</dbReference>
<dbReference type="SFLD" id="SFLDS00003">
    <property type="entry name" value="Haloacid_Dehalogenase"/>
    <property type="match status" value="1"/>
</dbReference>
<dbReference type="EMBL" id="CP121687">
    <property type="protein sequence ID" value="WZL69007.1"/>
    <property type="molecule type" value="Genomic_DNA"/>
</dbReference>
<name>A0ABZ2Y141_9FIRM</name>
<dbReference type="Gene3D" id="3.30.1240.10">
    <property type="match status" value="1"/>
</dbReference>
<dbReference type="InterPro" id="IPR006379">
    <property type="entry name" value="HAD-SF_hydro_IIB"/>
</dbReference>
<dbReference type="SFLD" id="SFLDG01140">
    <property type="entry name" value="C2.B:_Phosphomannomutase_and_P"/>
    <property type="match status" value="1"/>
</dbReference>
<dbReference type="EC" id="3.1.3.-" evidence="1"/>
<dbReference type="Gene3D" id="3.40.50.1000">
    <property type="entry name" value="HAD superfamily/HAD-like"/>
    <property type="match status" value="1"/>
</dbReference>
<dbReference type="InterPro" id="IPR036412">
    <property type="entry name" value="HAD-like_sf"/>
</dbReference>
<reference evidence="1 2" key="1">
    <citation type="submission" date="2023-03" db="EMBL/GenBank/DDBJ databases">
        <title>Novel Species.</title>
        <authorList>
            <person name="Ma S."/>
        </authorList>
    </citation>
    <scope>NUCLEOTIDE SEQUENCE [LARGE SCALE GENOMIC DNA]</scope>
    <source>
        <strain evidence="1 2">LIND6LT2</strain>
    </source>
</reference>
<dbReference type="PROSITE" id="PS01229">
    <property type="entry name" value="COF_2"/>
    <property type="match status" value="1"/>
</dbReference>
<accession>A0ABZ2Y141</accession>
<dbReference type="GO" id="GO:0016787">
    <property type="term" value="F:hydrolase activity"/>
    <property type="evidence" value="ECO:0007669"/>
    <property type="project" value="UniProtKB-KW"/>
</dbReference>
<gene>
    <name evidence="1" type="ORF">QBE51_09275</name>
</gene>
<proteinExistence type="predicted"/>
<protein>
    <submittedName>
        <fullName evidence="1">Cof-type HAD-IIB family hydrolase</fullName>
        <ecNumber evidence="1">3.1.3.-</ecNumber>
    </submittedName>
</protein>
<dbReference type="Pfam" id="PF08282">
    <property type="entry name" value="Hydrolase_3"/>
    <property type="match status" value="1"/>
</dbReference>
<evidence type="ECO:0000313" key="1">
    <source>
        <dbReference type="EMBL" id="WZL69007.1"/>
    </source>
</evidence>
<dbReference type="RefSeq" id="WP_341876011.1">
    <property type="nucleotide sequence ID" value="NZ_CP121687.1"/>
</dbReference>
<dbReference type="SUPFAM" id="SSF56784">
    <property type="entry name" value="HAD-like"/>
    <property type="match status" value="1"/>
</dbReference>
<dbReference type="PANTHER" id="PTHR10000:SF8">
    <property type="entry name" value="HAD SUPERFAMILY HYDROLASE-LIKE, TYPE 3"/>
    <property type="match status" value="1"/>
</dbReference>
<dbReference type="NCBIfam" id="TIGR00099">
    <property type="entry name" value="Cof-subfamily"/>
    <property type="match status" value="1"/>
</dbReference>
<keyword evidence="2" id="KW-1185">Reference proteome</keyword>
<evidence type="ECO:0000313" key="2">
    <source>
        <dbReference type="Proteomes" id="UP001486565"/>
    </source>
</evidence>
<dbReference type="CDD" id="cd07516">
    <property type="entry name" value="HAD_Pase"/>
    <property type="match status" value="1"/>
</dbReference>
<dbReference type="PANTHER" id="PTHR10000">
    <property type="entry name" value="PHOSPHOSERINE PHOSPHATASE"/>
    <property type="match status" value="1"/>
</dbReference>
<organism evidence="1 2">
    <name type="scientific">Defluviitalea saccharophila</name>
    <dbReference type="NCBI Taxonomy" id="879970"/>
    <lineage>
        <taxon>Bacteria</taxon>
        <taxon>Bacillati</taxon>
        <taxon>Bacillota</taxon>
        <taxon>Clostridia</taxon>
        <taxon>Lachnospirales</taxon>
        <taxon>Defluviitaleaceae</taxon>
        <taxon>Defluviitalea</taxon>
    </lineage>
</organism>
<dbReference type="InterPro" id="IPR000150">
    <property type="entry name" value="Cof"/>
</dbReference>
<dbReference type="InterPro" id="IPR023214">
    <property type="entry name" value="HAD_sf"/>
</dbReference>
<sequence>MTYKMVAIDMDDTLLNDELRISKENQEAIKKASKKGVKIVLCSGRTSLSINSYLEELGLKKEDEYGISYNGAVIFKTKDLEIINQEDVSLEYAQYLFVFAKKENVYVQTYQGNDLLVEKSNEYTKRYTAMAGIQAIEIGDFSTGIKEDVIKVLFQDDHEKLVRVAEKIRPWTEGKLHMFFSKPYYLEFTSINANKGLAVRKLGQKLGFKKEEIICVGDSFNDLYMIKEAGLGIAMANAHPDIKKAAQYITENDNNHHAIKEVIEKFIL</sequence>
<dbReference type="NCBIfam" id="TIGR01484">
    <property type="entry name" value="HAD-SF-IIB"/>
    <property type="match status" value="1"/>
</dbReference>
<keyword evidence="1" id="KW-0378">Hydrolase</keyword>
<dbReference type="Proteomes" id="UP001486565">
    <property type="component" value="Chromosome"/>
</dbReference>